<comment type="caution">
    <text evidence="2">The sequence shown here is derived from an EMBL/GenBank/DDBJ whole genome shotgun (WGS) entry which is preliminary data.</text>
</comment>
<organism evidence="2 3">
    <name type="scientific">Desulfobotulus pelophilus</name>
    <dbReference type="NCBI Taxonomy" id="2823377"/>
    <lineage>
        <taxon>Bacteria</taxon>
        <taxon>Pseudomonadati</taxon>
        <taxon>Thermodesulfobacteriota</taxon>
        <taxon>Desulfobacteria</taxon>
        <taxon>Desulfobacterales</taxon>
        <taxon>Desulfobacteraceae</taxon>
        <taxon>Desulfobotulus</taxon>
    </lineage>
</organism>
<evidence type="ECO:0000313" key="2">
    <source>
        <dbReference type="EMBL" id="MCW7753395.1"/>
    </source>
</evidence>
<feature type="domain" description="Polymerase/histidinol phosphatase N-terminal" evidence="1">
    <location>
        <begin position="4"/>
        <end position="80"/>
    </location>
</feature>
<evidence type="ECO:0000259" key="1">
    <source>
        <dbReference type="SMART" id="SM00481"/>
    </source>
</evidence>
<dbReference type="SUPFAM" id="SSF89550">
    <property type="entry name" value="PHP domain-like"/>
    <property type="match status" value="1"/>
</dbReference>
<dbReference type="Pfam" id="PF13439">
    <property type="entry name" value="Glyco_transf_4"/>
    <property type="match status" value="1"/>
</dbReference>
<gene>
    <name evidence="2" type="ORF">OOT00_05270</name>
</gene>
<dbReference type="InterPro" id="IPR003141">
    <property type="entry name" value="Pol/His_phosphatase_N"/>
</dbReference>
<proteinExistence type="predicted"/>
<dbReference type="PANTHER" id="PTHR45947:SF3">
    <property type="entry name" value="SULFOQUINOVOSYL TRANSFERASE SQD2"/>
    <property type="match status" value="1"/>
</dbReference>
<accession>A0ABT3N7G4</accession>
<dbReference type="PANTHER" id="PTHR45947">
    <property type="entry name" value="SULFOQUINOVOSYL TRANSFERASE SQD2"/>
    <property type="match status" value="1"/>
</dbReference>
<dbReference type="InterPro" id="IPR016195">
    <property type="entry name" value="Pol/histidinol_Pase-like"/>
</dbReference>
<dbReference type="SMART" id="SM00481">
    <property type="entry name" value="POLIIIAc"/>
    <property type="match status" value="1"/>
</dbReference>
<name>A0ABT3N7G4_9BACT</name>
<dbReference type="Proteomes" id="UP001209681">
    <property type="component" value="Unassembled WGS sequence"/>
</dbReference>
<dbReference type="EC" id="2.4.-.-" evidence="2"/>
<dbReference type="InterPro" id="IPR028098">
    <property type="entry name" value="Glyco_trans_4-like_N"/>
</dbReference>
<dbReference type="RefSeq" id="WP_265424263.1">
    <property type="nucleotide sequence ID" value="NZ_JAPFPW010000004.1"/>
</dbReference>
<keyword evidence="3" id="KW-1185">Reference proteome</keyword>
<evidence type="ECO:0000313" key="3">
    <source>
        <dbReference type="Proteomes" id="UP001209681"/>
    </source>
</evidence>
<keyword evidence="2" id="KW-0808">Transferase</keyword>
<keyword evidence="2" id="KW-0328">Glycosyltransferase</keyword>
<protein>
    <submittedName>
        <fullName evidence="2">Glycosyltransferase</fullName>
        <ecNumber evidence="2">2.4.-.-</ecNumber>
    </submittedName>
</protein>
<dbReference type="SUPFAM" id="SSF53756">
    <property type="entry name" value="UDP-Glycosyltransferase/glycogen phosphorylase"/>
    <property type="match status" value="1"/>
</dbReference>
<dbReference type="Pfam" id="PF00534">
    <property type="entry name" value="Glycos_transf_1"/>
    <property type="match status" value="1"/>
</dbReference>
<dbReference type="InterPro" id="IPR001296">
    <property type="entry name" value="Glyco_trans_1"/>
</dbReference>
<dbReference type="Gene3D" id="3.20.20.140">
    <property type="entry name" value="Metal-dependent hydrolases"/>
    <property type="match status" value="1"/>
</dbReference>
<dbReference type="EMBL" id="JAPFPW010000004">
    <property type="protein sequence ID" value="MCW7753395.1"/>
    <property type="molecule type" value="Genomic_DNA"/>
</dbReference>
<dbReference type="Gene3D" id="3.40.50.2000">
    <property type="entry name" value="Glycogen Phosphorylase B"/>
    <property type="match status" value="2"/>
</dbReference>
<dbReference type="InterPro" id="IPR050194">
    <property type="entry name" value="Glycosyltransferase_grp1"/>
</dbReference>
<reference evidence="2 3" key="1">
    <citation type="submission" date="2022-11" db="EMBL/GenBank/DDBJ databases">
        <title>Desulfobotulus tamanensis H1 sp. nov. - anaerobic, alkaliphilic, sulphate reducing bacterium isolated from terrestrial mud volcano.</title>
        <authorList>
            <person name="Frolova A."/>
            <person name="Merkel A.Y."/>
            <person name="Slobodkin A.I."/>
        </authorList>
    </citation>
    <scope>NUCLEOTIDE SEQUENCE [LARGE SCALE GENOMIC DNA]</scope>
    <source>
        <strain evidence="2 3">H1</strain>
    </source>
</reference>
<dbReference type="GO" id="GO:0016757">
    <property type="term" value="F:glycosyltransferase activity"/>
    <property type="evidence" value="ECO:0007669"/>
    <property type="project" value="UniProtKB-KW"/>
</dbReference>
<sequence length="800" mass="89652">MARADLHVHSMYSERPANWFLQRIGASESYTRPEIIYEQAMARGMDFVTVTDHNCMDAALILKEQYPAKTFTGVESTTYFPENGCKIHLLLYGLTESDFKDVQKARKDIYQLRELVRERNMAHSVAHATYSINGKLSLDMLEKLMLLFNVFEGVNGARSMASNTAWTAVLRSLTPERMENLKTKHGILPMGEKPWIKGFTGGSDDHAGLFIAKAYTLAGAASPEAFLDALKTRQTCAHGQHNDARSLAFALYKIAYDFSMTESTSLHRSALSRLGDVILRPFTEKNDGKNPEKEWNEESQIRLLLDALSENPVLDMKNPDTGLWLEGIYDTITKISDTFFKHILLSIVNDVRQGNVDHCIYNVSSLLPGIFLSIPFFMTLRHMQDGRRLLEELRENYLEARPYEKKILWFTDTFHEMNGVAATLREIAEKSQKEGLPIRIVTSLPSGMAQTASDFLPDTLTDLSTFLGFPLPYYENIEIRVPSILTAIQKLSSFEVDEICISTPGPVGMLGLLLARLLNLPCKAVYHTDFAAQAKAITGSESLYNAVDSAVRLFYSFADEIFVPSRVYMDILAERGLEPSRMRLFLRAVDTELFAPSGEARGKILQQYGIEASRILLYTGRISKDKNIDEILEIHRCLQAEGHNVHMLLAGDGPDLDHLKKETAANPAITFTGRIPREELPMLYGGADLLLFPSTTDTFGMVVLEAQACGLPALVSDKGGPREIVVPGKTGEVLPAGDMDAWVRALSSLLSRMDIQPLTHARMRRAARKRGMTFSWENALEAIFSEEKREDRKKEELPAA</sequence>